<dbReference type="Proteomes" id="UP000516028">
    <property type="component" value="Chromosome"/>
</dbReference>
<dbReference type="KEGG" id="daer:H9K75_20920"/>
<dbReference type="EMBL" id="CP060783">
    <property type="protein sequence ID" value="QNP48385.1"/>
    <property type="molecule type" value="Genomic_DNA"/>
</dbReference>
<evidence type="ECO:0000313" key="1">
    <source>
        <dbReference type="EMBL" id="QNP48385.1"/>
    </source>
</evidence>
<dbReference type="AlphaFoldDB" id="A0A7H0GJB9"/>
<reference evidence="1 2" key="1">
    <citation type="submission" date="2020-08" db="EMBL/GenBank/DDBJ databases">
        <title>Genome sequence of Diaphorobacter aerolatus KACC 16536T.</title>
        <authorList>
            <person name="Hyun D.-W."/>
            <person name="Bae J.-W."/>
        </authorList>
    </citation>
    <scope>NUCLEOTIDE SEQUENCE [LARGE SCALE GENOMIC DNA]</scope>
    <source>
        <strain evidence="1 2">KACC 16536</strain>
    </source>
</reference>
<organism evidence="1 2">
    <name type="scientific">Diaphorobacter aerolatus</name>
    <dbReference type="NCBI Taxonomy" id="1288495"/>
    <lineage>
        <taxon>Bacteria</taxon>
        <taxon>Pseudomonadati</taxon>
        <taxon>Pseudomonadota</taxon>
        <taxon>Betaproteobacteria</taxon>
        <taxon>Burkholderiales</taxon>
        <taxon>Comamonadaceae</taxon>
        <taxon>Diaphorobacter</taxon>
    </lineage>
</organism>
<dbReference type="RefSeq" id="WP_187723983.1">
    <property type="nucleotide sequence ID" value="NZ_CP060783.1"/>
</dbReference>
<name>A0A7H0GJB9_9BURK</name>
<proteinExistence type="predicted"/>
<protein>
    <submittedName>
        <fullName evidence="1">Uncharacterized protein</fullName>
    </submittedName>
</protein>
<evidence type="ECO:0000313" key="2">
    <source>
        <dbReference type="Proteomes" id="UP000516028"/>
    </source>
</evidence>
<gene>
    <name evidence="1" type="ORF">H9K75_20920</name>
</gene>
<sequence>MNDNYNDIEAFVSSMEQKVKDMSESNVNVVRKNYAHFEKLYELHKSNPNLAQAVGQTAGEQVALLLLSKGVCNSEGGALSINQVHNLMSRVRKERTVKLRANEDGKLDLTGVTLTVPKVAKPSKTPVVAPEPVAVVPTPAPEVKRAQLTPKPNPELKYGFIPVIVPGVEPIEITDWKLHGQRVKDEVKIKDSVPLVWTGEDQFMHEAIYTAAQNYRLRLPSEIYKLEAKLENVWMGEAINAVFEKTIYIKRQ</sequence>
<accession>A0A7H0GJB9</accession>
<keyword evidence="2" id="KW-1185">Reference proteome</keyword>